<dbReference type="RefSeq" id="WP_025410213.1">
    <property type="nucleotide sequence ID" value="NZ_CP007128.1"/>
</dbReference>
<keyword evidence="8" id="KW-1185">Reference proteome</keyword>
<evidence type="ECO:0000256" key="6">
    <source>
        <dbReference type="SAM" id="Phobius"/>
    </source>
</evidence>
<keyword evidence="3 6" id="KW-0812">Transmembrane</keyword>
<dbReference type="eggNOG" id="COG4968">
    <property type="taxonomic scope" value="Bacteria"/>
</dbReference>
<dbReference type="InParanoid" id="W0RC90"/>
<keyword evidence="5 6" id="KW-0472">Membrane</keyword>
<evidence type="ECO:0000313" key="7">
    <source>
        <dbReference type="EMBL" id="AHG88689.1"/>
    </source>
</evidence>
<dbReference type="InterPro" id="IPR045584">
    <property type="entry name" value="Pilin-like"/>
</dbReference>
<dbReference type="STRING" id="861299.J421_1152"/>
<dbReference type="PANTHER" id="PTHR30093">
    <property type="entry name" value="GENERAL SECRETION PATHWAY PROTEIN G"/>
    <property type="match status" value="1"/>
</dbReference>
<organism evidence="7 8">
    <name type="scientific">Gemmatirosa kalamazoonensis</name>
    <dbReference type="NCBI Taxonomy" id="861299"/>
    <lineage>
        <taxon>Bacteria</taxon>
        <taxon>Pseudomonadati</taxon>
        <taxon>Gemmatimonadota</taxon>
        <taxon>Gemmatimonadia</taxon>
        <taxon>Gemmatimonadales</taxon>
        <taxon>Gemmatimonadaceae</taxon>
        <taxon>Gemmatirosa</taxon>
    </lineage>
</organism>
<dbReference type="Pfam" id="PF07963">
    <property type="entry name" value="N_methyl"/>
    <property type="match status" value="1"/>
</dbReference>
<evidence type="ECO:0000256" key="5">
    <source>
        <dbReference type="ARBA" id="ARBA00023136"/>
    </source>
</evidence>
<name>W0RC90_9BACT</name>
<dbReference type="EMBL" id="CP007128">
    <property type="protein sequence ID" value="AHG88689.1"/>
    <property type="molecule type" value="Genomic_DNA"/>
</dbReference>
<sequence length="127" mass="13169">MRDPRRGFTLVELLVVIVIIGVLAAIAIPRFANTTAKADVAAVKSDLRNLATAQEGYFYDHATYAPSLALLNVSTSPGVTMTIVESTPNGWSATAVHPAAVPVTCAIFYGAATPVAPATIAGQVACR</sequence>
<dbReference type="Gene3D" id="3.30.700.10">
    <property type="entry name" value="Glycoprotein, Type 4 Pilin"/>
    <property type="match status" value="1"/>
</dbReference>
<dbReference type="SUPFAM" id="SSF54523">
    <property type="entry name" value="Pili subunits"/>
    <property type="match status" value="1"/>
</dbReference>
<evidence type="ECO:0000256" key="3">
    <source>
        <dbReference type="ARBA" id="ARBA00022692"/>
    </source>
</evidence>
<dbReference type="PRINTS" id="PR00813">
    <property type="entry name" value="BCTERIALGSPG"/>
</dbReference>
<reference evidence="7 8" key="1">
    <citation type="journal article" date="2014" name="Genome Announc.">
        <title>Genome Sequence and Methylome of Soil Bacterium Gemmatirosa kalamazoonensis KBS708T, a Member of the Rarely Cultivated Gemmatimonadetes Phylum.</title>
        <authorList>
            <person name="Debruyn J.M."/>
            <person name="Radosevich M."/>
            <person name="Wommack K.E."/>
            <person name="Polson S.W."/>
            <person name="Hauser L.J."/>
            <person name="Fawaz M.N."/>
            <person name="Korlach J."/>
            <person name="Tsai Y.C."/>
        </authorList>
    </citation>
    <scope>NUCLEOTIDE SEQUENCE [LARGE SCALE GENOMIC DNA]</scope>
    <source>
        <strain evidence="7 8">KBS708</strain>
    </source>
</reference>
<evidence type="ECO:0000256" key="1">
    <source>
        <dbReference type="ARBA" id="ARBA00004167"/>
    </source>
</evidence>
<dbReference type="HOGENOM" id="CLU_091705_7_1_0"/>
<dbReference type="PANTHER" id="PTHR30093:SF44">
    <property type="entry name" value="TYPE II SECRETION SYSTEM CORE PROTEIN G"/>
    <property type="match status" value="1"/>
</dbReference>
<dbReference type="GO" id="GO:0015628">
    <property type="term" value="P:protein secretion by the type II secretion system"/>
    <property type="evidence" value="ECO:0007669"/>
    <property type="project" value="InterPro"/>
</dbReference>
<dbReference type="GO" id="GO:0015627">
    <property type="term" value="C:type II protein secretion system complex"/>
    <property type="evidence" value="ECO:0007669"/>
    <property type="project" value="InterPro"/>
</dbReference>
<dbReference type="NCBIfam" id="TIGR02532">
    <property type="entry name" value="IV_pilin_GFxxxE"/>
    <property type="match status" value="1"/>
</dbReference>
<dbReference type="InterPro" id="IPR000983">
    <property type="entry name" value="Bac_GSPG_pilin"/>
</dbReference>
<gene>
    <name evidence="7" type="ORF">J421_1152</name>
</gene>
<evidence type="ECO:0000256" key="4">
    <source>
        <dbReference type="ARBA" id="ARBA00022989"/>
    </source>
</evidence>
<evidence type="ECO:0000256" key="2">
    <source>
        <dbReference type="ARBA" id="ARBA00022481"/>
    </source>
</evidence>
<dbReference type="AlphaFoldDB" id="W0RC90"/>
<keyword evidence="4 6" id="KW-1133">Transmembrane helix</keyword>
<dbReference type="OrthoDB" id="9797485at2"/>
<evidence type="ECO:0000313" key="8">
    <source>
        <dbReference type="Proteomes" id="UP000019151"/>
    </source>
</evidence>
<dbReference type="Proteomes" id="UP000019151">
    <property type="component" value="Chromosome"/>
</dbReference>
<accession>W0RC90</accession>
<keyword evidence="2" id="KW-0488">Methylation</keyword>
<proteinExistence type="predicted"/>
<dbReference type="KEGG" id="gba:J421_1152"/>
<protein>
    <submittedName>
        <fullName evidence="7">Putative pilin</fullName>
    </submittedName>
</protein>
<dbReference type="GO" id="GO:0016020">
    <property type="term" value="C:membrane"/>
    <property type="evidence" value="ECO:0007669"/>
    <property type="project" value="UniProtKB-SubCell"/>
</dbReference>
<dbReference type="InterPro" id="IPR012902">
    <property type="entry name" value="N_methyl_site"/>
</dbReference>
<dbReference type="PROSITE" id="PS00409">
    <property type="entry name" value="PROKAR_NTER_METHYL"/>
    <property type="match status" value="1"/>
</dbReference>
<comment type="subcellular location">
    <subcellularLocation>
        <location evidence="1">Membrane</location>
        <topology evidence="1">Single-pass membrane protein</topology>
    </subcellularLocation>
</comment>
<feature type="transmembrane region" description="Helical" evidence="6">
    <location>
        <begin position="7"/>
        <end position="28"/>
    </location>
</feature>